<gene>
    <name evidence="1" type="ORF">CSAL01_07707</name>
</gene>
<name>A0A135UIH1_9PEZI</name>
<organism evidence="1 2">
    <name type="scientific">Colletotrichum salicis</name>
    <dbReference type="NCBI Taxonomy" id="1209931"/>
    <lineage>
        <taxon>Eukaryota</taxon>
        <taxon>Fungi</taxon>
        <taxon>Dikarya</taxon>
        <taxon>Ascomycota</taxon>
        <taxon>Pezizomycotina</taxon>
        <taxon>Sordariomycetes</taxon>
        <taxon>Hypocreomycetidae</taxon>
        <taxon>Glomerellales</taxon>
        <taxon>Glomerellaceae</taxon>
        <taxon>Colletotrichum</taxon>
        <taxon>Colletotrichum acutatum species complex</taxon>
    </lineage>
</organism>
<comment type="caution">
    <text evidence="1">The sequence shown here is derived from an EMBL/GenBank/DDBJ whole genome shotgun (WGS) entry which is preliminary data.</text>
</comment>
<proteinExistence type="predicted"/>
<accession>A0A135UIH1</accession>
<evidence type="ECO:0000313" key="2">
    <source>
        <dbReference type="Proteomes" id="UP000070121"/>
    </source>
</evidence>
<dbReference type="Proteomes" id="UP000070121">
    <property type="component" value="Unassembled WGS sequence"/>
</dbReference>
<sequence length="148" mass="16216">MLQNPRNSLEAFLLPLLAVDAVKFRPEEGGILSNGTYQLPTPFDIAAIQTTKEGTDSPSFWSSSFILGSNNHSYLILSHVLADLSLYRASILDITDPSQYTQLETLSNSSIFYSDTGVFKTTALALRAPRTVYLRCEPGALSLEPNSI</sequence>
<protein>
    <submittedName>
        <fullName evidence="1">Uncharacterized protein</fullName>
    </submittedName>
</protein>
<dbReference type="PANTHER" id="PTHR40617">
    <property type="entry name" value="TERPENE CYCLASE ASQC"/>
    <property type="match status" value="1"/>
</dbReference>
<evidence type="ECO:0000313" key="1">
    <source>
        <dbReference type="EMBL" id="KXH60202.1"/>
    </source>
</evidence>
<dbReference type="EMBL" id="JFFI01001415">
    <property type="protein sequence ID" value="KXH60202.1"/>
    <property type="molecule type" value="Genomic_DNA"/>
</dbReference>
<dbReference type="InterPro" id="IPR053112">
    <property type="entry name" value="Fungal_Dehydratase/Hydratase"/>
</dbReference>
<dbReference type="OrthoDB" id="5295747at2759"/>
<dbReference type="STRING" id="1209931.A0A135UIH1"/>
<reference evidence="1 2" key="1">
    <citation type="submission" date="2014-02" db="EMBL/GenBank/DDBJ databases">
        <title>The genome sequence of Colletotrichum salicis CBS 607.94.</title>
        <authorList>
            <person name="Baroncelli R."/>
            <person name="Thon M.R."/>
        </authorList>
    </citation>
    <scope>NUCLEOTIDE SEQUENCE [LARGE SCALE GENOMIC DNA]</scope>
    <source>
        <strain evidence="1 2">CBS 607.94</strain>
    </source>
</reference>
<dbReference type="AlphaFoldDB" id="A0A135UIH1"/>
<keyword evidence="2" id="KW-1185">Reference proteome</keyword>
<dbReference type="PANTHER" id="PTHR40617:SF1">
    <property type="entry name" value="ATTH DOMAIN-CONTAINING PROTEIN-RELATED"/>
    <property type="match status" value="1"/>
</dbReference>